<gene>
    <name evidence="1" type="ORF">SEMRO_296_G110730.1</name>
</gene>
<dbReference type="EMBL" id="CAICTM010000295">
    <property type="protein sequence ID" value="CAB9507195.1"/>
    <property type="molecule type" value="Genomic_DNA"/>
</dbReference>
<dbReference type="OrthoDB" id="8062037at2759"/>
<dbReference type="PANTHER" id="PTHR35213">
    <property type="entry name" value="RING-TYPE DOMAIN-CONTAINING PROTEIN-RELATED"/>
    <property type="match status" value="1"/>
</dbReference>
<dbReference type="AlphaFoldDB" id="A0A9N8DRV6"/>
<protein>
    <submittedName>
        <fullName evidence="1">RING</fullName>
    </submittedName>
</protein>
<keyword evidence="2" id="KW-1185">Reference proteome</keyword>
<comment type="caution">
    <text evidence="1">The sequence shown here is derived from an EMBL/GenBank/DDBJ whole genome shotgun (WGS) entry which is preliminary data.</text>
</comment>
<organism evidence="1 2">
    <name type="scientific">Seminavis robusta</name>
    <dbReference type="NCBI Taxonomy" id="568900"/>
    <lineage>
        <taxon>Eukaryota</taxon>
        <taxon>Sar</taxon>
        <taxon>Stramenopiles</taxon>
        <taxon>Ochrophyta</taxon>
        <taxon>Bacillariophyta</taxon>
        <taxon>Bacillariophyceae</taxon>
        <taxon>Bacillariophycidae</taxon>
        <taxon>Naviculales</taxon>
        <taxon>Naviculaceae</taxon>
        <taxon>Seminavis</taxon>
    </lineage>
</organism>
<dbReference type="Proteomes" id="UP001153069">
    <property type="component" value="Unassembled WGS sequence"/>
</dbReference>
<evidence type="ECO:0000313" key="2">
    <source>
        <dbReference type="Proteomes" id="UP001153069"/>
    </source>
</evidence>
<dbReference type="PANTHER" id="PTHR35213:SF3">
    <property type="entry name" value="MYB-LIKE DOMAIN-CONTAINING PROTEIN"/>
    <property type="match status" value="1"/>
</dbReference>
<name>A0A9N8DRV6_9STRA</name>
<accession>A0A9N8DRV6</accession>
<evidence type="ECO:0000313" key="1">
    <source>
        <dbReference type="EMBL" id="CAB9507195.1"/>
    </source>
</evidence>
<reference evidence="1" key="1">
    <citation type="submission" date="2020-06" db="EMBL/GenBank/DDBJ databases">
        <authorList>
            <consortium name="Plant Systems Biology data submission"/>
        </authorList>
    </citation>
    <scope>NUCLEOTIDE SEQUENCE</scope>
    <source>
        <strain evidence="1">D6</strain>
    </source>
</reference>
<sequence length="282" mass="30533">MTSSGDSIIYAGKWTNEEADYVDCLIKNFEKGNLELPEGATLRKYLAKMIGCRVKRISKRYESSGYNGRQKYSRNHDVDPVDSARMTKELKHLRVTFLESRKTILRFNNRTRSTASQAVAAARNQRLGQNTPSHPFNGVDGVSHGRTIHSTLLSASSVLPIPSGQPAIPNEVLLLLRGIRLAPSLPNNLQQLRTSSSLGVSSSTTPSFLTPTSAATAATTTSSVSHMSGHLEMQLALVQRRLQGEVAAAQQQHLRRELVRSILCAVATSTGSGAGAAMGHNP</sequence>
<proteinExistence type="predicted"/>